<organism evidence="2 3">
    <name type="scientific">Streptomyces flaveus</name>
    <dbReference type="NCBI Taxonomy" id="66370"/>
    <lineage>
        <taxon>Bacteria</taxon>
        <taxon>Bacillati</taxon>
        <taxon>Actinomycetota</taxon>
        <taxon>Actinomycetes</taxon>
        <taxon>Kitasatosporales</taxon>
        <taxon>Streptomycetaceae</taxon>
        <taxon>Streptomyces</taxon>
        <taxon>Streptomyces aurantiacus group</taxon>
    </lineage>
</organism>
<accession>A0A917QK67</accession>
<dbReference type="EMBL" id="BMPQ01000002">
    <property type="protein sequence ID" value="GGK53809.1"/>
    <property type="molecule type" value="Genomic_DNA"/>
</dbReference>
<dbReference type="AlphaFoldDB" id="A0A917QK67"/>
<evidence type="ECO:0000313" key="3">
    <source>
        <dbReference type="Proteomes" id="UP000637788"/>
    </source>
</evidence>
<gene>
    <name evidence="2" type="ORF">GCM10010094_12820</name>
</gene>
<feature type="region of interest" description="Disordered" evidence="1">
    <location>
        <begin position="51"/>
        <end position="100"/>
    </location>
</feature>
<evidence type="ECO:0000256" key="1">
    <source>
        <dbReference type="SAM" id="MobiDB-lite"/>
    </source>
</evidence>
<feature type="compositionally biased region" description="Basic residues" evidence="1">
    <location>
        <begin position="51"/>
        <end position="63"/>
    </location>
</feature>
<sequence length="100" mass="11057">MRRGPVGGGAPPLADPNAAYVRAGQFGEVLAEEIVRDLQSARQAPPLQLRRLRHRLPRSRTRHPLPQLPRAPSPATRPHGPLTERRRLTPAGEYHQLGSV</sequence>
<protein>
    <submittedName>
        <fullName evidence="2">Uncharacterized protein</fullName>
    </submittedName>
</protein>
<reference evidence="2" key="2">
    <citation type="submission" date="2020-09" db="EMBL/GenBank/DDBJ databases">
        <authorList>
            <person name="Sun Q."/>
            <person name="Ohkuma M."/>
        </authorList>
    </citation>
    <scope>NUCLEOTIDE SEQUENCE</scope>
    <source>
        <strain evidence="2">JCM 3035</strain>
    </source>
</reference>
<name>A0A917QK67_9ACTN</name>
<evidence type="ECO:0000313" key="2">
    <source>
        <dbReference type="EMBL" id="GGK53809.1"/>
    </source>
</evidence>
<dbReference type="Proteomes" id="UP000637788">
    <property type="component" value="Unassembled WGS sequence"/>
</dbReference>
<keyword evidence="3" id="KW-1185">Reference proteome</keyword>
<reference evidence="2" key="1">
    <citation type="journal article" date="2014" name="Int. J. Syst. Evol. Microbiol.">
        <title>Complete genome sequence of Corynebacterium casei LMG S-19264T (=DSM 44701T), isolated from a smear-ripened cheese.</title>
        <authorList>
            <consortium name="US DOE Joint Genome Institute (JGI-PGF)"/>
            <person name="Walter F."/>
            <person name="Albersmeier A."/>
            <person name="Kalinowski J."/>
            <person name="Ruckert C."/>
        </authorList>
    </citation>
    <scope>NUCLEOTIDE SEQUENCE</scope>
    <source>
        <strain evidence="2">JCM 3035</strain>
    </source>
</reference>
<proteinExistence type="predicted"/>
<comment type="caution">
    <text evidence="2">The sequence shown here is derived from an EMBL/GenBank/DDBJ whole genome shotgun (WGS) entry which is preliminary data.</text>
</comment>